<evidence type="ECO:0000313" key="5">
    <source>
        <dbReference type="Proteomes" id="UP001054252"/>
    </source>
</evidence>
<evidence type="ECO:0000313" key="4">
    <source>
        <dbReference type="EMBL" id="GKU93811.1"/>
    </source>
</evidence>
<dbReference type="PANTHER" id="PTHR33155">
    <property type="entry name" value="FANTASTIC FOUR-LIKE PROTEIN (DUF3049)"/>
    <property type="match status" value="1"/>
</dbReference>
<comment type="similarity">
    <text evidence="1">Belongs to the fantastic four family.</text>
</comment>
<protein>
    <recommendedName>
        <fullName evidence="3">FAF domain-containing protein</fullName>
    </recommendedName>
</protein>
<dbReference type="PANTHER" id="PTHR33155:SF9">
    <property type="entry name" value="FANTASTIC FOUR-LIKE PROTEIN (DUF3049)"/>
    <property type="match status" value="1"/>
</dbReference>
<gene>
    <name evidence="4" type="ORF">SLEP1_g7376</name>
</gene>
<dbReference type="InterPro" id="IPR046431">
    <property type="entry name" value="FAF_dom"/>
</dbReference>
<evidence type="ECO:0000256" key="2">
    <source>
        <dbReference type="SAM" id="MobiDB-lite"/>
    </source>
</evidence>
<dbReference type="Proteomes" id="UP001054252">
    <property type="component" value="Unassembled WGS sequence"/>
</dbReference>
<feature type="region of interest" description="Disordered" evidence="2">
    <location>
        <begin position="187"/>
        <end position="229"/>
    </location>
</feature>
<evidence type="ECO:0000256" key="1">
    <source>
        <dbReference type="ARBA" id="ARBA00008690"/>
    </source>
</evidence>
<dbReference type="EMBL" id="BPVZ01000007">
    <property type="protein sequence ID" value="GKU93811.1"/>
    <property type="molecule type" value="Genomic_DNA"/>
</dbReference>
<dbReference type="InterPro" id="IPR021410">
    <property type="entry name" value="FAF"/>
</dbReference>
<feature type="domain" description="FAF" evidence="3">
    <location>
        <begin position="135"/>
        <end position="187"/>
    </location>
</feature>
<feature type="region of interest" description="Disordered" evidence="2">
    <location>
        <begin position="98"/>
        <end position="125"/>
    </location>
</feature>
<evidence type="ECO:0000259" key="3">
    <source>
        <dbReference type="Pfam" id="PF11250"/>
    </source>
</evidence>
<accession>A0AAV5I6H3</accession>
<dbReference type="AlphaFoldDB" id="A0AAV5I6H3"/>
<proteinExistence type="inferred from homology"/>
<organism evidence="4 5">
    <name type="scientific">Rubroshorea leprosula</name>
    <dbReference type="NCBI Taxonomy" id="152421"/>
    <lineage>
        <taxon>Eukaryota</taxon>
        <taxon>Viridiplantae</taxon>
        <taxon>Streptophyta</taxon>
        <taxon>Embryophyta</taxon>
        <taxon>Tracheophyta</taxon>
        <taxon>Spermatophyta</taxon>
        <taxon>Magnoliopsida</taxon>
        <taxon>eudicotyledons</taxon>
        <taxon>Gunneridae</taxon>
        <taxon>Pentapetalae</taxon>
        <taxon>rosids</taxon>
        <taxon>malvids</taxon>
        <taxon>Malvales</taxon>
        <taxon>Dipterocarpaceae</taxon>
        <taxon>Rubroshorea</taxon>
    </lineage>
</organism>
<reference evidence="4 5" key="1">
    <citation type="journal article" date="2021" name="Commun. Biol.">
        <title>The genome of Shorea leprosula (Dipterocarpaceae) highlights the ecological relevance of drought in aseasonal tropical rainforests.</title>
        <authorList>
            <person name="Ng K.K.S."/>
            <person name="Kobayashi M.J."/>
            <person name="Fawcett J.A."/>
            <person name="Hatakeyama M."/>
            <person name="Paape T."/>
            <person name="Ng C.H."/>
            <person name="Ang C.C."/>
            <person name="Tnah L.H."/>
            <person name="Lee C.T."/>
            <person name="Nishiyama T."/>
            <person name="Sese J."/>
            <person name="O'Brien M.J."/>
            <person name="Copetti D."/>
            <person name="Mohd Noor M.I."/>
            <person name="Ong R.C."/>
            <person name="Putra M."/>
            <person name="Sireger I.Z."/>
            <person name="Indrioko S."/>
            <person name="Kosugi Y."/>
            <person name="Izuno A."/>
            <person name="Isagi Y."/>
            <person name="Lee S.L."/>
            <person name="Shimizu K.K."/>
        </authorList>
    </citation>
    <scope>NUCLEOTIDE SEQUENCE [LARGE SCALE GENOMIC DNA]</scope>
    <source>
        <strain evidence="4">214</strain>
    </source>
</reference>
<feature type="compositionally biased region" description="Acidic residues" evidence="2">
    <location>
        <begin position="193"/>
        <end position="218"/>
    </location>
</feature>
<name>A0AAV5I6H3_9ROSI</name>
<comment type="caution">
    <text evidence="4">The sequence shown here is derived from an EMBL/GenBank/DDBJ whole genome shotgun (WGS) entry which is preliminary data.</text>
</comment>
<keyword evidence="5" id="KW-1185">Reference proteome</keyword>
<feature type="compositionally biased region" description="Basic and acidic residues" evidence="2">
    <location>
        <begin position="219"/>
        <end position="229"/>
    </location>
</feature>
<sequence>MAACGSLQHIFDNPLPENPTLLESLSPWNQIKTVKSVDQQPSSFTEIFGELHFKENPPPPRFTRYGSCHSHRNNESFSVMNLESLQLCTEGLGVESSDDVVEDLSQEEKPDVGPPKQQSSCGEFRRSRTSYGATYPPPISCIGETGKPWVWFKRYRQNGRFVLREMRIPTREILRACREDGRLTLHFVHPNDDEGEYDDEEEEDLLDKEEEESEEDEEVLKNEIKENLP</sequence>
<dbReference type="Pfam" id="PF11250">
    <property type="entry name" value="FAF"/>
    <property type="match status" value="1"/>
</dbReference>